<dbReference type="RefSeq" id="WP_162899112.1">
    <property type="nucleotide sequence ID" value="NZ_AP018164.1"/>
</dbReference>
<dbReference type="Proteomes" id="UP000217736">
    <property type="component" value="Chromosome"/>
</dbReference>
<reference evidence="2" key="1">
    <citation type="submission" date="2017-06" db="EMBL/GenBank/DDBJ databases">
        <title>Complete Genome Sequence of Mycobacterium shigaense.</title>
        <authorList>
            <person name="Fukano H."/>
            <person name="Yoshida M."/>
            <person name="Kazumi Y."/>
            <person name="Ogura Y."/>
            <person name="Mitarai S."/>
            <person name="Hayashi T."/>
            <person name="Hoshino Y."/>
        </authorList>
    </citation>
    <scope>NUCLEOTIDE SEQUENCE [LARGE SCALE GENOMIC DNA]</scope>
    <source>
        <strain evidence="2">UN-152</strain>
    </source>
</reference>
<organism evidence="1 2">
    <name type="scientific">Mycobacterium shigaense</name>
    <dbReference type="NCBI Taxonomy" id="722731"/>
    <lineage>
        <taxon>Bacteria</taxon>
        <taxon>Bacillati</taxon>
        <taxon>Actinomycetota</taxon>
        <taxon>Actinomycetes</taxon>
        <taxon>Mycobacteriales</taxon>
        <taxon>Mycobacteriaceae</taxon>
        <taxon>Mycobacterium</taxon>
        <taxon>Mycobacterium simiae complex</taxon>
    </lineage>
</organism>
<protein>
    <submittedName>
        <fullName evidence="1">Thiamine pyrophosphate-requiring protein</fullName>
    </submittedName>
</protein>
<dbReference type="KEGG" id="mshg:MSG_02353"/>
<keyword evidence="2" id="KW-1185">Reference proteome</keyword>
<sequence length="51" mass="5629">MCRGRLNGLSDAKLDHQPVMAIVGQMFVRALSGHFQQEVKLLQLFSDVATA</sequence>
<dbReference type="AlphaFoldDB" id="A0A1Z4EHQ8"/>
<accession>A0A1Z4EHQ8</accession>
<dbReference type="InterPro" id="IPR047211">
    <property type="entry name" value="POXB-like"/>
</dbReference>
<name>A0A1Z4EHQ8_9MYCO</name>
<gene>
    <name evidence="1" type="ORF">MSG_02353</name>
</gene>
<dbReference type="PANTHER" id="PTHR42981:SF2">
    <property type="entry name" value="PYRUVATE DEHYDROGENASE [UBIQUINONE]"/>
    <property type="match status" value="1"/>
</dbReference>
<evidence type="ECO:0000313" key="2">
    <source>
        <dbReference type="Proteomes" id="UP000217736"/>
    </source>
</evidence>
<dbReference type="EMBL" id="AP018164">
    <property type="protein sequence ID" value="BAX92499.1"/>
    <property type="molecule type" value="Genomic_DNA"/>
</dbReference>
<proteinExistence type="predicted"/>
<evidence type="ECO:0000313" key="1">
    <source>
        <dbReference type="EMBL" id="BAX92499.1"/>
    </source>
</evidence>
<dbReference type="PANTHER" id="PTHR42981">
    <property type="entry name" value="PYRUVATE DEHYDROGENASE [UBIQUINONE]"/>
    <property type="match status" value="1"/>
</dbReference>